<dbReference type="Proteomes" id="UP001221217">
    <property type="component" value="Unassembled WGS sequence"/>
</dbReference>
<evidence type="ECO:0000256" key="1">
    <source>
        <dbReference type="ARBA" id="ARBA00008591"/>
    </source>
</evidence>
<comment type="similarity">
    <text evidence="1">Belongs to the UPF0111 family.</text>
</comment>
<dbReference type="PANTHER" id="PTHR36536">
    <property type="entry name" value="UPF0111 PROTEIN HI_1603"/>
    <property type="match status" value="1"/>
</dbReference>
<dbReference type="PANTHER" id="PTHR36536:SF3">
    <property type="entry name" value="UPF0111 PROTEIN HI_1603"/>
    <property type="match status" value="1"/>
</dbReference>
<dbReference type="AlphaFoldDB" id="A0AAJ1IDA9"/>
<gene>
    <name evidence="2" type="ORF">PQJ61_01045</name>
</gene>
<dbReference type="InterPro" id="IPR038078">
    <property type="entry name" value="PhoU-like_sf"/>
</dbReference>
<dbReference type="EMBL" id="JAQQAL010000005">
    <property type="protein sequence ID" value="MDC7225330.1"/>
    <property type="molecule type" value="Genomic_DNA"/>
</dbReference>
<evidence type="ECO:0000313" key="3">
    <source>
        <dbReference type="Proteomes" id="UP001221217"/>
    </source>
</evidence>
<accession>A0AAJ1IDA9</accession>
<proteinExistence type="inferred from homology"/>
<dbReference type="SUPFAM" id="SSF109755">
    <property type="entry name" value="PhoU-like"/>
    <property type="match status" value="1"/>
</dbReference>
<sequence>MFLQKTKVLEKETEKLLGKILKMGLVLKEAAYAYFDDDYENFHHFVQESDRLESDVDHIRKDIELSIYGDMLIPESRGDVFKLLEALDDVADCIENVILEYDIERPEFPADISADMIKVVELSYSCIEKLLQAVAAFFINAEKTSGYIQEVKFYEGEIDRYEESIKRKIFSGGGVTELAHKIQLRYFIEQTADISDYAEEVCERLAISRVKRSI</sequence>
<organism evidence="2 3">
    <name type="scientific">Candidatus Thalassospirochaeta sargassi</name>
    <dbReference type="NCBI Taxonomy" id="3119039"/>
    <lineage>
        <taxon>Bacteria</taxon>
        <taxon>Pseudomonadati</taxon>
        <taxon>Spirochaetota</taxon>
        <taxon>Spirochaetia</taxon>
        <taxon>Spirochaetales</taxon>
        <taxon>Spirochaetaceae</taxon>
        <taxon>Candidatus Thalassospirochaeta</taxon>
    </lineage>
</organism>
<name>A0AAJ1IDA9_9SPIO</name>
<dbReference type="InterPro" id="IPR002727">
    <property type="entry name" value="DUF47"/>
</dbReference>
<dbReference type="Gene3D" id="1.20.58.220">
    <property type="entry name" value="Phosphate transport system protein phou homolog 2, domain 2"/>
    <property type="match status" value="1"/>
</dbReference>
<dbReference type="Pfam" id="PF01865">
    <property type="entry name" value="PhoU_div"/>
    <property type="match status" value="1"/>
</dbReference>
<comment type="caution">
    <text evidence="2">The sequence shown here is derived from an EMBL/GenBank/DDBJ whole genome shotgun (WGS) entry which is preliminary data.</text>
</comment>
<protein>
    <submittedName>
        <fullName evidence="2">DUF47 family protein</fullName>
    </submittedName>
</protein>
<evidence type="ECO:0000313" key="2">
    <source>
        <dbReference type="EMBL" id="MDC7225330.1"/>
    </source>
</evidence>
<reference evidence="2 3" key="1">
    <citation type="submission" date="2022-12" db="EMBL/GenBank/DDBJ databases">
        <title>Metagenome assembled genome from gulf of manar.</title>
        <authorList>
            <person name="Kohli P."/>
            <person name="Pk S."/>
            <person name="Venkata Ramana C."/>
            <person name="Sasikala C."/>
        </authorList>
    </citation>
    <scope>NUCLEOTIDE SEQUENCE [LARGE SCALE GENOMIC DNA]</scope>
    <source>
        <strain evidence="2">JB008</strain>
    </source>
</reference>
<dbReference type="InterPro" id="IPR018445">
    <property type="entry name" value="Put_Phosphate_transp_reg"/>
</dbReference>